<dbReference type="SUPFAM" id="SSF52172">
    <property type="entry name" value="CheY-like"/>
    <property type="match status" value="1"/>
</dbReference>
<evidence type="ECO:0000259" key="6">
    <source>
        <dbReference type="PROSITE" id="PS50043"/>
    </source>
</evidence>
<dbReference type="PROSITE" id="PS50043">
    <property type="entry name" value="HTH_LUXR_2"/>
    <property type="match status" value="1"/>
</dbReference>
<dbReference type="InterPro" id="IPR058245">
    <property type="entry name" value="NreC/VraR/RcsB-like_REC"/>
</dbReference>
<feature type="domain" description="HTH luxR-type" evidence="6">
    <location>
        <begin position="138"/>
        <end position="203"/>
    </location>
</feature>
<name>A0A495WBS1_9RHOO</name>
<dbReference type="RefSeq" id="WP_121458021.1">
    <property type="nucleotide sequence ID" value="NZ_RBXP01000014.1"/>
</dbReference>
<keyword evidence="1 5" id="KW-0597">Phosphoprotein</keyword>
<dbReference type="InterPro" id="IPR011006">
    <property type="entry name" value="CheY-like_superfamily"/>
</dbReference>
<dbReference type="Pfam" id="PF00072">
    <property type="entry name" value="Response_reg"/>
    <property type="match status" value="1"/>
</dbReference>
<dbReference type="Gene3D" id="3.40.50.2300">
    <property type="match status" value="1"/>
</dbReference>
<proteinExistence type="predicted"/>
<feature type="domain" description="Response regulatory" evidence="7">
    <location>
        <begin position="5"/>
        <end position="121"/>
    </location>
</feature>
<dbReference type="InterPro" id="IPR039420">
    <property type="entry name" value="WalR-like"/>
</dbReference>
<dbReference type="EMBL" id="RBXP01000014">
    <property type="protein sequence ID" value="RKT58657.1"/>
    <property type="molecule type" value="Genomic_DNA"/>
</dbReference>
<dbReference type="GO" id="GO:0006355">
    <property type="term" value="P:regulation of DNA-templated transcription"/>
    <property type="evidence" value="ECO:0007669"/>
    <property type="project" value="InterPro"/>
</dbReference>
<dbReference type="CDD" id="cd06170">
    <property type="entry name" value="LuxR_C_like"/>
    <property type="match status" value="1"/>
</dbReference>
<feature type="modified residue" description="4-aspartylphosphate" evidence="5">
    <location>
        <position position="56"/>
    </location>
</feature>
<accession>A0A495WBS1</accession>
<dbReference type="Pfam" id="PF00196">
    <property type="entry name" value="GerE"/>
    <property type="match status" value="1"/>
</dbReference>
<dbReference type="PROSITE" id="PS50110">
    <property type="entry name" value="RESPONSE_REGULATORY"/>
    <property type="match status" value="1"/>
</dbReference>
<dbReference type="OrthoDB" id="9816469at2"/>
<dbReference type="InterPro" id="IPR001789">
    <property type="entry name" value="Sig_transdc_resp-reg_receiver"/>
</dbReference>
<evidence type="ECO:0000256" key="4">
    <source>
        <dbReference type="ARBA" id="ARBA00023163"/>
    </source>
</evidence>
<keyword evidence="3" id="KW-0238">DNA-binding</keyword>
<dbReference type="PANTHER" id="PTHR43214">
    <property type="entry name" value="TWO-COMPONENT RESPONSE REGULATOR"/>
    <property type="match status" value="1"/>
</dbReference>
<dbReference type="AlphaFoldDB" id="A0A495WBS1"/>
<keyword evidence="2" id="KW-0805">Transcription regulation</keyword>
<dbReference type="PROSITE" id="PS00622">
    <property type="entry name" value="HTH_LUXR_1"/>
    <property type="match status" value="1"/>
</dbReference>
<comment type="caution">
    <text evidence="8">The sequence shown here is derived from an EMBL/GenBank/DDBJ whole genome shotgun (WGS) entry which is preliminary data.</text>
</comment>
<dbReference type="CDD" id="cd17535">
    <property type="entry name" value="REC_NarL-like"/>
    <property type="match status" value="1"/>
</dbReference>
<evidence type="ECO:0000256" key="1">
    <source>
        <dbReference type="ARBA" id="ARBA00022553"/>
    </source>
</evidence>
<keyword evidence="4" id="KW-0804">Transcription</keyword>
<sequence>MKCIRLVVADDHRMFREALRLSLAAARDIVWAGEAATGAETLAVVERLQPDIVVLDIALPDMNGVEVARQLRLCSPQSRLLALSGYDERMFIEAMLSAGAQGYVVKSAGGDELIEAIRKVASGGQYFSGDAQHSLSQEKAAEAVLSPREQQVLRLLAGGLRSVQIGAELGIAAATVEVHRRNIKEKLGLRSVVELTRYAIRAGLVSA</sequence>
<evidence type="ECO:0000256" key="2">
    <source>
        <dbReference type="ARBA" id="ARBA00023015"/>
    </source>
</evidence>
<dbReference type="PANTHER" id="PTHR43214:SF41">
    <property type="entry name" value="NITRATE_NITRITE RESPONSE REGULATOR PROTEIN NARP"/>
    <property type="match status" value="1"/>
</dbReference>
<evidence type="ECO:0000313" key="8">
    <source>
        <dbReference type="EMBL" id="RKT58657.1"/>
    </source>
</evidence>
<evidence type="ECO:0000313" key="9">
    <source>
        <dbReference type="Proteomes" id="UP000270626"/>
    </source>
</evidence>
<gene>
    <name evidence="8" type="ORF">DFR40_1679</name>
</gene>
<dbReference type="SUPFAM" id="SSF46894">
    <property type="entry name" value="C-terminal effector domain of the bipartite response regulators"/>
    <property type="match status" value="1"/>
</dbReference>
<dbReference type="InterPro" id="IPR000792">
    <property type="entry name" value="Tscrpt_reg_LuxR_C"/>
</dbReference>
<dbReference type="GO" id="GO:0000160">
    <property type="term" value="P:phosphorelay signal transduction system"/>
    <property type="evidence" value="ECO:0007669"/>
    <property type="project" value="InterPro"/>
</dbReference>
<evidence type="ECO:0000256" key="5">
    <source>
        <dbReference type="PROSITE-ProRule" id="PRU00169"/>
    </source>
</evidence>
<dbReference type="SMART" id="SM00421">
    <property type="entry name" value="HTH_LUXR"/>
    <property type="match status" value="1"/>
</dbReference>
<dbReference type="InterPro" id="IPR016032">
    <property type="entry name" value="Sig_transdc_resp-reg_C-effctor"/>
</dbReference>
<keyword evidence="9" id="KW-1185">Reference proteome</keyword>
<evidence type="ECO:0000259" key="7">
    <source>
        <dbReference type="PROSITE" id="PS50110"/>
    </source>
</evidence>
<dbReference type="PRINTS" id="PR00038">
    <property type="entry name" value="HTHLUXR"/>
</dbReference>
<dbReference type="Proteomes" id="UP000270626">
    <property type="component" value="Unassembled WGS sequence"/>
</dbReference>
<dbReference type="SMART" id="SM00448">
    <property type="entry name" value="REC"/>
    <property type="match status" value="1"/>
</dbReference>
<dbReference type="GO" id="GO:0003677">
    <property type="term" value="F:DNA binding"/>
    <property type="evidence" value="ECO:0007669"/>
    <property type="project" value="UniProtKB-KW"/>
</dbReference>
<protein>
    <submittedName>
        <fullName evidence="8">LuxR family two component transcriptional regulator</fullName>
    </submittedName>
</protein>
<organism evidence="8 9">
    <name type="scientific">Azonexus fungiphilus</name>
    <dbReference type="NCBI Taxonomy" id="146940"/>
    <lineage>
        <taxon>Bacteria</taxon>
        <taxon>Pseudomonadati</taxon>
        <taxon>Pseudomonadota</taxon>
        <taxon>Betaproteobacteria</taxon>
        <taxon>Rhodocyclales</taxon>
        <taxon>Azonexaceae</taxon>
        <taxon>Azonexus</taxon>
    </lineage>
</organism>
<evidence type="ECO:0000256" key="3">
    <source>
        <dbReference type="ARBA" id="ARBA00023125"/>
    </source>
</evidence>
<reference evidence="8 9" key="1">
    <citation type="submission" date="2018-10" db="EMBL/GenBank/DDBJ databases">
        <title>Genomic Encyclopedia of Type Strains, Phase IV (KMG-IV): sequencing the most valuable type-strain genomes for metagenomic binning, comparative biology and taxonomic classification.</title>
        <authorList>
            <person name="Goeker M."/>
        </authorList>
    </citation>
    <scope>NUCLEOTIDE SEQUENCE [LARGE SCALE GENOMIC DNA]</scope>
    <source>
        <strain evidence="8 9">DSM 23841</strain>
    </source>
</reference>